<feature type="compositionally biased region" description="Polar residues" evidence="2">
    <location>
        <begin position="463"/>
        <end position="477"/>
    </location>
</feature>
<evidence type="ECO:0000313" key="3">
    <source>
        <dbReference type="EMBL" id="OEU13256.1"/>
    </source>
</evidence>
<proteinExistence type="predicted"/>
<dbReference type="InParanoid" id="A0A1E7F528"/>
<protein>
    <submittedName>
        <fullName evidence="3">Uncharacterized protein</fullName>
    </submittedName>
</protein>
<feature type="region of interest" description="Disordered" evidence="2">
    <location>
        <begin position="23"/>
        <end position="68"/>
    </location>
</feature>
<feature type="region of interest" description="Disordered" evidence="2">
    <location>
        <begin position="137"/>
        <end position="158"/>
    </location>
</feature>
<dbReference type="EMBL" id="KV784361">
    <property type="protein sequence ID" value="OEU13256.1"/>
    <property type="molecule type" value="Genomic_DNA"/>
</dbReference>
<feature type="compositionally biased region" description="Polar residues" evidence="2">
    <location>
        <begin position="403"/>
        <end position="413"/>
    </location>
</feature>
<keyword evidence="1" id="KW-0175">Coiled coil</keyword>
<keyword evidence="4" id="KW-1185">Reference proteome</keyword>
<feature type="coiled-coil region" evidence="1">
    <location>
        <begin position="289"/>
        <end position="358"/>
    </location>
</feature>
<sequence>MPRPPPPRPPPPLSTQAVACNNVNESIGGDDNNLARQHENENGDQASTPIRHHRHHDSSNKSSDTTNARIESSPLRAAANLIQSLDIAHTEMKSLAGSAAADAENARRNARTAQEIARRYQNRSYPTFKMDALEASATNTTTTTSTSFSITPRPKPPEMMRFDDNRDGDCFENNNNNKLSDTAEESSTTSIDEKLPIDDFRRTASKKIISSSSSSSRNVDPSRGVFYSPTSIERIAQHHADEFLELSLELEQMKQALKSEQLLHQNCQISLSSIQSKTASLEKRNQKFLEDSEKQRQQSTKQILDFEQELELNRLRLQAAEEDAQLALDLAKDSAEQRDEMEGYLLQAEEEIRNLKQQQGHIVVNREEGGSQQQQLVIAETPERHVHFSSESDIVQHEEKSSFEVSDTPRPSRSMITAGRQVLIRQRNMLASSSPHQDAIIRIDLSPTKSAERRQRLCQRLNEQLNESNDGTNITLFSSSSSPSRTPNSPNRSTDVLVEGTITNAATKRKLDEYQTAIRILQISGKRLDLDVYWWREHSKTLPSNNPIQIDIMTRQYCQNVEFKIDRQQKDINQLESLCGYLEKKLVSDEEPSC</sequence>
<feature type="region of interest" description="Disordered" evidence="2">
    <location>
        <begin position="389"/>
        <end position="413"/>
    </location>
</feature>
<dbReference type="OrthoDB" id="48284at2759"/>
<feature type="coiled-coil region" evidence="1">
    <location>
        <begin position="558"/>
        <end position="585"/>
    </location>
</feature>
<feature type="compositionally biased region" description="Low complexity" evidence="2">
    <location>
        <begin position="137"/>
        <end position="151"/>
    </location>
</feature>
<accession>A0A1E7F528</accession>
<evidence type="ECO:0000256" key="2">
    <source>
        <dbReference type="SAM" id="MobiDB-lite"/>
    </source>
</evidence>
<evidence type="ECO:0000313" key="4">
    <source>
        <dbReference type="Proteomes" id="UP000095751"/>
    </source>
</evidence>
<reference evidence="3 4" key="1">
    <citation type="submission" date="2016-09" db="EMBL/GenBank/DDBJ databases">
        <title>Extensive genetic diversity and differential bi-allelic expression allows diatom success in the polar Southern Ocean.</title>
        <authorList>
            <consortium name="DOE Joint Genome Institute"/>
            <person name="Mock T."/>
            <person name="Otillar R.P."/>
            <person name="Strauss J."/>
            <person name="Dupont C."/>
            <person name="Frickenhaus S."/>
            <person name="Maumus F."/>
            <person name="Mcmullan M."/>
            <person name="Sanges R."/>
            <person name="Schmutz J."/>
            <person name="Toseland A."/>
            <person name="Valas R."/>
            <person name="Veluchamy A."/>
            <person name="Ward B.J."/>
            <person name="Allen A."/>
            <person name="Barry K."/>
            <person name="Falciatore A."/>
            <person name="Ferrante M."/>
            <person name="Fortunato A.E."/>
            <person name="Gloeckner G."/>
            <person name="Gruber A."/>
            <person name="Hipkin R."/>
            <person name="Janech M."/>
            <person name="Kroth P."/>
            <person name="Leese F."/>
            <person name="Lindquist E."/>
            <person name="Lyon B.R."/>
            <person name="Martin J."/>
            <person name="Mayer C."/>
            <person name="Parker M."/>
            <person name="Quesneville H."/>
            <person name="Raymond J."/>
            <person name="Uhlig C."/>
            <person name="Valentin K.U."/>
            <person name="Worden A.Z."/>
            <person name="Armbrust E.V."/>
            <person name="Bowler C."/>
            <person name="Green B."/>
            <person name="Moulton V."/>
            <person name="Van Oosterhout C."/>
            <person name="Grigoriev I."/>
        </authorList>
    </citation>
    <scope>NUCLEOTIDE SEQUENCE [LARGE SCALE GENOMIC DNA]</scope>
    <source>
        <strain evidence="3 4">CCMP1102</strain>
    </source>
</reference>
<feature type="region of interest" description="Disordered" evidence="2">
    <location>
        <begin position="173"/>
        <end position="196"/>
    </location>
</feature>
<feature type="region of interest" description="Disordered" evidence="2">
    <location>
        <begin position="463"/>
        <end position="495"/>
    </location>
</feature>
<name>A0A1E7F528_9STRA</name>
<dbReference type="AlphaFoldDB" id="A0A1E7F528"/>
<dbReference type="Proteomes" id="UP000095751">
    <property type="component" value="Unassembled WGS sequence"/>
</dbReference>
<organism evidence="3 4">
    <name type="scientific">Fragilariopsis cylindrus CCMP1102</name>
    <dbReference type="NCBI Taxonomy" id="635003"/>
    <lineage>
        <taxon>Eukaryota</taxon>
        <taxon>Sar</taxon>
        <taxon>Stramenopiles</taxon>
        <taxon>Ochrophyta</taxon>
        <taxon>Bacillariophyta</taxon>
        <taxon>Bacillariophyceae</taxon>
        <taxon>Bacillariophycidae</taxon>
        <taxon>Bacillariales</taxon>
        <taxon>Bacillariaceae</taxon>
        <taxon>Fragilariopsis</taxon>
    </lineage>
</organism>
<feature type="compositionally biased region" description="Polar residues" evidence="2">
    <location>
        <begin position="173"/>
        <end position="190"/>
    </location>
</feature>
<gene>
    <name evidence="3" type="ORF">FRACYDRAFT_241592</name>
</gene>
<evidence type="ECO:0000256" key="1">
    <source>
        <dbReference type="SAM" id="Coils"/>
    </source>
</evidence>
<dbReference type="KEGG" id="fcy:FRACYDRAFT_241592"/>
<feature type="compositionally biased region" description="Low complexity" evidence="2">
    <location>
        <begin position="478"/>
        <end position="494"/>
    </location>
</feature>
<feature type="compositionally biased region" description="Basic and acidic residues" evidence="2">
    <location>
        <begin position="389"/>
        <end position="402"/>
    </location>
</feature>